<proteinExistence type="predicted"/>
<evidence type="ECO:0000313" key="3">
    <source>
        <dbReference type="Proteomes" id="UP000789759"/>
    </source>
</evidence>
<dbReference type="PROSITE" id="PS50011">
    <property type="entry name" value="PROTEIN_KINASE_DOM"/>
    <property type="match status" value="1"/>
</dbReference>
<dbReference type="Gene3D" id="1.10.510.10">
    <property type="entry name" value="Transferase(Phosphotransferase) domain 1"/>
    <property type="match status" value="2"/>
</dbReference>
<sequence>MNTSSTSNSSDSSKSPIECLMKCIQSFQQVLMSPLKRSPKLEETIVYATPCPACDECYEYHYNSRNPSFYCQPCNTKRFRLEFDKWSTGNNKLDRLIQNSHIKSKNVFELLEWIPYSNLKDITRIAQGGFATDFSAVWADGPMQKFDLNKKQWSRSGVTKVVFKEFHNSKDSSFKFLEEVIHLNTYLRVGGNKPITRIYGISQDPKSKNFGIVMKCANLGSLRHVLNENFHEKSWNDRFDIILEISSCISKLHDGLVFDIFMGQRPQLPKETPQQIKKLLSKCLDANPEGRPTMQQIHKKLDGWKSKIRNNPSSKIYKEFQLANEDWKKNSSSKKLDLIIHEKAVYKRCG</sequence>
<accession>A0A9N8WDZ0</accession>
<dbReference type="GO" id="GO:0004713">
    <property type="term" value="F:protein tyrosine kinase activity"/>
    <property type="evidence" value="ECO:0007669"/>
    <property type="project" value="InterPro"/>
</dbReference>
<organism evidence="2 3">
    <name type="scientific">Cetraspora pellucida</name>
    <dbReference type="NCBI Taxonomy" id="1433469"/>
    <lineage>
        <taxon>Eukaryota</taxon>
        <taxon>Fungi</taxon>
        <taxon>Fungi incertae sedis</taxon>
        <taxon>Mucoromycota</taxon>
        <taxon>Glomeromycotina</taxon>
        <taxon>Glomeromycetes</taxon>
        <taxon>Diversisporales</taxon>
        <taxon>Gigasporaceae</taxon>
        <taxon>Cetraspora</taxon>
    </lineage>
</organism>
<dbReference type="PANTHER" id="PTHR44329">
    <property type="entry name" value="SERINE/THREONINE-PROTEIN KINASE TNNI3K-RELATED"/>
    <property type="match status" value="1"/>
</dbReference>
<evidence type="ECO:0000313" key="2">
    <source>
        <dbReference type="EMBL" id="CAG8479649.1"/>
    </source>
</evidence>
<dbReference type="PANTHER" id="PTHR44329:SF214">
    <property type="entry name" value="PROTEIN KINASE DOMAIN-CONTAINING PROTEIN"/>
    <property type="match status" value="1"/>
</dbReference>
<dbReference type="EMBL" id="CAJVQA010000534">
    <property type="protein sequence ID" value="CAG8479649.1"/>
    <property type="molecule type" value="Genomic_DNA"/>
</dbReference>
<keyword evidence="3" id="KW-1185">Reference proteome</keyword>
<dbReference type="SUPFAM" id="SSF56112">
    <property type="entry name" value="Protein kinase-like (PK-like)"/>
    <property type="match status" value="1"/>
</dbReference>
<dbReference type="SMART" id="SM00219">
    <property type="entry name" value="TyrKc"/>
    <property type="match status" value="1"/>
</dbReference>
<dbReference type="OrthoDB" id="2387401at2759"/>
<name>A0A9N8WDZ0_9GLOM</name>
<dbReference type="InterPro" id="IPR020635">
    <property type="entry name" value="Tyr_kinase_cat_dom"/>
</dbReference>
<dbReference type="GO" id="GO:0005524">
    <property type="term" value="F:ATP binding"/>
    <property type="evidence" value="ECO:0007669"/>
    <property type="project" value="InterPro"/>
</dbReference>
<gene>
    <name evidence="2" type="ORF">CPELLU_LOCUS1459</name>
</gene>
<dbReference type="InterPro" id="IPR011009">
    <property type="entry name" value="Kinase-like_dom_sf"/>
</dbReference>
<comment type="caution">
    <text evidence="2">The sequence shown here is derived from an EMBL/GenBank/DDBJ whole genome shotgun (WGS) entry which is preliminary data.</text>
</comment>
<protein>
    <submittedName>
        <fullName evidence="2">23818_t:CDS:1</fullName>
    </submittedName>
</protein>
<dbReference type="InterPro" id="IPR051681">
    <property type="entry name" value="Ser/Thr_Kinases-Pseudokinases"/>
</dbReference>
<feature type="domain" description="Protein kinase" evidence="1">
    <location>
        <begin position="119"/>
        <end position="350"/>
    </location>
</feature>
<evidence type="ECO:0000259" key="1">
    <source>
        <dbReference type="PROSITE" id="PS50011"/>
    </source>
</evidence>
<reference evidence="2" key="1">
    <citation type="submission" date="2021-06" db="EMBL/GenBank/DDBJ databases">
        <authorList>
            <person name="Kallberg Y."/>
            <person name="Tangrot J."/>
            <person name="Rosling A."/>
        </authorList>
    </citation>
    <scope>NUCLEOTIDE SEQUENCE</scope>
    <source>
        <strain evidence="2">FL966</strain>
    </source>
</reference>
<dbReference type="InterPro" id="IPR000719">
    <property type="entry name" value="Prot_kinase_dom"/>
</dbReference>
<dbReference type="AlphaFoldDB" id="A0A9N8WDZ0"/>
<dbReference type="GO" id="GO:0004674">
    <property type="term" value="F:protein serine/threonine kinase activity"/>
    <property type="evidence" value="ECO:0007669"/>
    <property type="project" value="TreeGrafter"/>
</dbReference>
<dbReference type="Proteomes" id="UP000789759">
    <property type="component" value="Unassembled WGS sequence"/>
</dbReference>